<keyword evidence="2 5" id="KW-0808">Transferase</keyword>
<protein>
    <submittedName>
        <fullName evidence="5">2-deoxystreptamine N-acetyl-D-glucosaminyltransferase</fullName>
        <ecNumber evidence="5">2.4.1.283</ecNumber>
    </submittedName>
</protein>
<feature type="domain" description="Glycosyltransferase subfamily 4-like N-terminal" evidence="4">
    <location>
        <begin position="13"/>
        <end position="129"/>
    </location>
</feature>
<evidence type="ECO:0000256" key="2">
    <source>
        <dbReference type="ARBA" id="ARBA00022679"/>
    </source>
</evidence>
<keyword evidence="6" id="KW-1185">Reference proteome</keyword>
<feature type="domain" description="Glycosyl transferase family 1" evidence="3">
    <location>
        <begin position="180"/>
        <end position="336"/>
    </location>
</feature>
<dbReference type="Pfam" id="PF13439">
    <property type="entry name" value="Glyco_transf_4"/>
    <property type="match status" value="1"/>
</dbReference>
<keyword evidence="1 5" id="KW-0328">Glycosyltransferase</keyword>
<accession>A0ABZ0SGG9</accession>
<gene>
    <name evidence="5" type="primary">neoD</name>
    <name evidence="5" type="ORF">Thiowin_04530</name>
</gene>
<evidence type="ECO:0000313" key="5">
    <source>
        <dbReference type="EMBL" id="WPL19409.1"/>
    </source>
</evidence>
<dbReference type="Pfam" id="PF00534">
    <property type="entry name" value="Glycos_transf_1"/>
    <property type="match status" value="1"/>
</dbReference>
<evidence type="ECO:0000313" key="6">
    <source>
        <dbReference type="Proteomes" id="UP001432180"/>
    </source>
</evidence>
<dbReference type="EC" id="2.4.1.283" evidence="5"/>
<sequence>MRILNIIQCTNLGGMEKSNLLRLIGLKARGHSVQLISLNPLGQLAPLVKEADIPAIGLEYRGRFGWRSWLAMRRVFRDYEADVILMTGHNLVAALALLGHPAKKRVLAIHFHHFEIGKRAWHWPLIYAVSGRVFNYFSFASDYIRQEAILIKPSLACKSFTLPNPFIIPPYPTHDERRLARRDIDVDDEAIVIGNAGWLIARKRFDIFLQVASAIATTNQNAIFLIAGDGPERDRLIQQADQLGIKNKVRFLGWQRDLAVFYKSLDLLLFNTDFDALGRTPVEAAAYGVPVVASVIKGGLKEVFNSEEMAVVLDRHDIDRLAAVILDLITHPEQRELKGRALYQRVREYGDVEAHAHAMERLLTGQPL</sequence>
<dbReference type="InterPro" id="IPR028098">
    <property type="entry name" value="Glyco_trans_4-like_N"/>
</dbReference>
<reference evidence="5 6" key="1">
    <citation type="journal article" date="2023" name="Microorganisms">
        <title>Thiorhodovibrio frisius and Trv. litoralis spp. nov., Two Novel Members from a Clade of Fastidious Purple Sulfur Bacteria That Exhibit Unique Red-Shifted Light-Harvesting Capabilities.</title>
        <authorList>
            <person name="Methner A."/>
            <person name="Kuzyk S.B."/>
            <person name="Petersen J."/>
            <person name="Bauer S."/>
            <person name="Brinkmann H."/>
            <person name="Sichau K."/>
            <person name="Wanner G."/>
            <person name="Wolf J."/>
            <person name="Neumann-Schaal M."/>
            <person name="Henke P."/>
            <person name="Tank M."/>
            <person name="Sproer C."/>
            <person name="Bunk B."/>
            <person name="Overmann J."/>
        </authorList>
    </citation>
    <scope>NUCLEOTIDE SEQUENCE [LARGE SCALE GENOMIC DNA]</scope>
    <source>
        <strain evidence="5 6">DSM 6702</strain>
    </source>
</reference>
<proteinExistence type="predicted"/>
<dbReference type="GO" id="GO:0102319">
    <property type="term" value="F:2-deoxystreptamine N-acetyl-D-glucosaminyltransferase activity"/>
    <property type="evidence" value="ECO:0007669"/>
    <property type="project" value="UniProtKB-EC"/>
</dbReference>
<dbReference type="Gene3D" id="3.40.50.2000">
    <property type="entry name" value="Glycogen Phosphorylase B"/>
    <property type="match status" value="2"/>
</dbReference>
<dbReference type="CDD" id="cd03811">
    <property type="entry name" value="GT4_GT28_WabH-like"/>
    <property type="match status" value="1"/>
</dbReference>
<dbReference type="SUPFAM" id="SSF53756">
    <property type="entry name" value="UDP-Glycosyltransferase/glycogen phosphorylase"/>
    <property type="match status" value="1"/>
</dbReference>
<dbReference type="Proteomes" id="UP001432180">
    <property type="component" value="Chromosome"/>
</dbReference>
<evidence type="ECO:0000259" key="3">
    <source>
        <dbReference type="Pfam" id="PF00534"/>
    </source>
</evidence>
<dbReference type="RefSeq" id="WP_328985154.1">
    <property type="nucleotide sequence ID" value="NZ_CP121472.1"/>
</dbReference>
<evidence type="ECO:0000256" key="1">
    <source>
        <dbReference type="ARBA" id="ARBA00022676"/>
    </source>
</evidence>
<dbReference type="PANTHER" id="PTHR12526">
    <property type="entry name" value="GLYCOSYLTRANSFERASE"/>
    <property type="match status" value="1"/>
</dbReference>
<dbReference type="EMBL" id="CP121472">
    <property type="protein sequence ID" value="WPL19409.1"/>
    <property type="molecule type" value="Genomic_DNA"/>
</dbReference>
<dbReference type="PANTHER" id="PTHR12526:SF510">
    <property type="entry name" value="D-INOSITOL 3-PHOSPHATE GLYCOSYLTRANSFERASE"/>
    <property type="match status" value="1"/>
</dbReference>
<dbReference type="InterPro" id="IPR001296">
    <property type="entry name" value="Glyco_trans_1"/>
</dbReference>
<organism evidence="5 6">
    <name type="scientific">Thiorhodovibrio winogradskyi</name>
    <dbReference type="NCBI Taxonomy" id="77007"/>
    <lineage>
        <taxon>Bacteria</taxon>
        <taxon>Pseudomonadati</taxon>
        <taxon>Pseudomonadota</taxon>
        <taxon>Gammaproteobacteria</taxon>
        <taxon>Chromatiales</taxon>
        <taxon>Chromatiaceae</taxon>
        <taxon>Thiorhodovibrio</taxon>
    </lineage>
</organism>
<name>A0ABZ0SGG9_9GAMM</name>
<evidence type="ECO:0000259" key="4">
    <source>
        <dbReference type="Pfam" id="PF13439"/>
    </source>
</evidence>